<protein>
    <recommendedName>
        <fullName evidence="8">Cytosolic purine 5-nucleotidase</fullName>
    </recommendedName>
</protein>
<comment type="caution">
    <text evidence="6">The sequence shown here is derived from an EMBL/GenBank/DDBJ whole genome shotgun (WGS) entry which is preliminary data.</text>
</comment>
<sequence>MLKFRFVFLRVLGHYEGTVRKLAYDLGYPSELLEWTFDWNYMVRGLVLDKKRGNILKVDENLMDRHKYVKVAYHGFRELSKDDKVDIYGNSLIQDSFDEPDYALIDTLFSLAEAYMFAQLVDFKDNNPEKIPNKVDYARMYKDVRAAVDLCHHDGTLKHMVAKEPNRYINEDTTIVPLIKMIRDSGRSTFLVTNSLWDYTHIVMNFLCGGRTVHGPHSCNFDCVQYFDVVITGRSAKAGFFHEESRANLFEVEPQSGMLINTDNGTPMPQVGDSSPIFLPKSKDKSCRVFQGGNVGHLHSLLSIESSSQVLYVGDHIYGDILCSKKVLGWRTMFVVPELEKEVELLWELRDMRKKLILMTHSLLSIESSSQVLYVGDHIYGDILRSKKILSWRTMLVVPELEKEVELLWELRDKRKPFSQNLFNIRFDDTNENDKQEMLSAFNDLEAKRDQIRLSHQQAQRENYQKFHKVWGQLMKTGYQSSRFANELRDDSSTPLLLCVVEKFCSEPLDREGRKRVIRLFIFSRASMFSFGASQLCFKSSMEEQRASALSEGVVQFHSVGSMDGCEAPHKWSSPGGGKKIDLKKQIFCNRSLNMRNIIAVGFDMDYTLAQYKSETFESLAYEGTVRKLVYDLGYPSELLEWTFDWNYMVRGLVLDKKRGNILKMDRHKYVKVAYHGFRELSKDDKVDIYGSSLIQDSFDEPDYALIDTLFSLAEAYLFAQLVDFKDNNPEKIPKDVEQVYSPFLLLYARMYKDVRAAVDLCHRDGTLKQMVAKEPNRYINEDTTIVPLIKMIRDSGRSTFLVTNSLWDYTNIVMNFLCGGRTVHGPHTCNFDWLQYFDVVITGSAKPGFFHEESRANLFEVEPQSGMLINTDNGTPMPQVGDPSPKILLKSKDKGCRVFQGGNVGHLHSLLSIESSSQVLYVGDHIYGDILRSKKVLGWRTMLVVPELEKEVELLWELRDMRKKLILMRNERDSVEDKIHHLNWSLKFEDVNENDKQEMLSALKDLESKRDQVRLSHQQAQRENHQKFHKVWGQLMKTGYQSSRFANQVERFACLYTSQVCNLRLYSPDKYYRPSEDFMSHEFHLLPLE</sequence>
<feature type="coiled-coil region" evidence="5">
    <location>
        <begin position="959"/>
        <end position="1024"/>
    </location>
</feature>
<dbReference type="EMBL" id="JAGKQM010000016">
    <property type="protein sequence ID" value="KAH0874674.1"/>
    <property type="molecule type" value="Genomic_DNA"/>
</dbReference>
<keyword evidence="2" id="KW-0479">Metal-binding</keyword>
<keyword evidence="4" id="KW-0460">Magnesium</keyword>
<evidence type="ECO:0000313" key="7">
    <source>
        <dbReference type="Proteomes" id="UP000824890"/>
    </source>
</evidence>
<dbReference type="PANTHER" id="PTHR12103:SF15">
    <property type="entry name" value="CYTOSOLIC PURINE 5'-NUCLEOTIDASE"/>
    <property type="match status" value="1"/>
</dbReference>
<comment type="similarity">
    <text evidence="1">Belongs to the 5'(3')-deoxyribonucleotidase family.</text>
</comment>
<evidence type="ECO:0000256" key="3">
    <source>
        <dbReference type="ARBA" id="ARBA00022801"/>
    </source>
</evidence>
<evidence type="ECO:0000256" key="1">
    <source>
        <dbReference type="ARBA" id="ARBA00009589"/>
    </source>
</evidence>
<evidence type="ECO:0000256" key="5">
    <source>
        <dbReference type="SAM" id="Coils"/>
    </source>
</evidence>
<evidence type="ECO:0000256" key="4">
    <source>
        <dbReference type="ARBA" id="ARBA00022842"/>
    </source>
</evidence>
<dbReference type="SUPFAM" id="SSF56784">
    <property type="entry name" value="HAD-like"/>
    <property type="match status" value="3"/>
</dbReference>
<evidence type="ECO:0008006" key="8">
    <source>
        <dbReference type="Google" id="ProtNLM"/>
    </source>
</evidence>
<dbReference type="NCBIfam" id="TIGR02244">
    <property type="entry name" value="HAD-IG-Ncltidse"/>
    <property type="match status" value="2"/>
</dbReference>
<organism evidence="6 7">
    <name type="scientific">Brassica napus</name>
    <name type="common">Rape</name>
    <dbReference type="NCBI Taxonomy" id="3708"/>
    <lineage>
        <taxon>Eukaryota</taxon>
        <taxon>Viridiplantae</taxon>
        <taxon>Streptophyta</taxon>
        <taxon>Embryophyta</taxon>
        <taxon>Tracheophyta</taxon>
        <taxon>Spermatophyta</taxon>
        <taxon>Magnoliopsida</taxon>
        <taxon>eudicotyledons</taxon>
        <taxon>Gunneridae</taxon>
        <taxon>Pentapetalae</taxon>
        <taxon>rosids</taxon>
        <taxon>malvids</taxon>
        <taxon>Brassicales</taxon>
        <taxon>Brassicaceae</taxon>
        <taxon>Brassiceae</taxon>
        <taxon>Brassica</taxon>
    </lineage>
</organism>
<accession>A0ABQ7Z3G3</accession>
<keyword evidence="3" id="KW-0378">Hydrolase</keyword>
<dbReference type="PANTHER" id="PTHR12103">
    <property type="entry name" value="5'-NUCLEOTIDASE DOMAIN-CONTAINING"/>
    <property type="match status" value="1"/>
</dbReference>
<dbReference type="InterPro" id="IPR008380">
    <property type="entry name" value="HAD-SF_hydro_IG_5-nucl"/>
</dbReference>
<evidence type="ECO:0000313" key="6">
    <source>
        <dbReference type="EMBL" id="KAH0874674.1"/>
    </source>
</evidence>
<dbReference type="CDD" id="cd07522">
    <property type="entry name" value="HAD_cN-II"/>
    <property type="match status" value="1"/>
</dbReference>
<dbReference type="InterPro" id="IPR023214">
    <property type="entry name" value="HAD_sf"/>
</dbReference>
<name>A0ABQ7Z3G3_BRANA</name>
<reference evidence="6 7" key="1">
    <citation type="submission" date="2021-05" db="EMBL/GenBank/DDBJ databases">
        <title>Genome Assembly of Synthetic Allotetraploid Brassica napus Reveals Homoeologous Exchanges between Subgenomes.</title>
        <authorList>
            <person name="Davis J.T."/>
        </authorList>
    </citation>
    <scope>NUCLEOTIDE SEQUENCE [LARGE SCALE GENOMIC DNA]</scope>
    <source>
        <strain evidence="7">cv. Da-Ae</strain>
        <tissue evidence="6">Seedling</tissue>
    </source>
</reference>
<gene>
    <name evidence="6" type="ORF">HID58_072036</name>
</gene>
<evidence type="ECO:0000256" key="2">
    <source>
        <dbReference type="ARBA" id="ARBA00022723"/>
    </source>
</evidence>
<dbReference type="Proteomes" id="UP000824890">
    <property type="component" value="Unassembled WGS sequence"/>
</dbReference>
<dbReference type="Gene3D" id="3.40.50.1000">
    <property type="entry name" value="HAD superfamily/HAD-like"/>
    <property type="match status" value="3"/>
</dbReference>
<keyword evidence="7" id="KW-1185">Reference proteome</keyword>
<keyword evidence="5" id="KW-0175">Coiled coil</keyword>
<proteinExistence type="inferred from homology"/>
<dbReference type="Pfam" id="PF05761">
    <property type="entry name" value="5_nucleotid"/>
    <property type="match status" value="3"/>
</dbReference>
<dbReference type="InterPro" id="IPR036412">
    <property type="entry name" value="HAD-like_sf"/>
</dbReference>